<protein>
    <recommendedName>
        <fullName evidence="1">PAS domain-containing protein</fullName>
    </recommendedName>
</protein>
<evidence type="ECO:0000259" key="1">
    <source>
        <dbReference type="PROSITE" id="PS50112"/>
    </source>
</evidence>
<dbReference type="Gene3D" id="3.30.450.20">
    <property type="entry name" value="PAS domain"/>
    <property type="match status" value="1"/>
</dbReference>
<feature type="non-terminal residue" evidence="2">
    <location>
        <position position="134"/>
    </location>
</feature>
<dbReference type="PROSITE" id="PS50112">
    <property type="entry name" value="PAS"/>
    <property type="match status" value="1"/>
</dbReference>
<comment type="caution">
    <text evidence="2">The sequence shown here is derived from an EMBL/GenBank/DDBJ whole genome shotgun (WGS) entry which is preliminary data.</text>
</comment>
<dbReference type="EMBL" id="BARW01039818">
    <property type="protein sequence ID" value="GAJ22905.1"/>
    <property type="molecule type" value="Genomic_DNA"/>
</dbReference>
<feature type="non-terminal residue" evidence="2">
    <location>
        <position position="1"/>
    </location>
</feature>
<dbReference type="InterPro" id="IPR000014">
    <property type="entry name" value="PAS"/>
</dbReference>
<dbReference type="CDD" id="cd00130">
    <property type="entry name" value="PAS"/>
    <property type="match status" value="1"/>
</dbReference>
<evidence type="ECO:0000313" key="2">
    <source>
        <dbReference type="EMBL" id="GAJ22905.1"/>
    </source>
</evidence>
<accession>X1W213</accession>
<name>X1W213_9ZZZZ</name>
<feature type="domain" description="PAS" evidence="1">
    <location>
        <begin position="1"/>
        <end position="63"/>
    </location>
</feature>
<gene>
    <name evidence="2" type="ORF">S12H4_60477</name>
</gene>
<sequence>DAVYVYHPKGRNLVGKIIEVNDVACQRYGYTREQFSGLTALDLAAPEEIDKVAGRVERLFAEKHILFETLHVAKDGRRIPTETHSHLFEFKEQPTILSIARDISERKQAEERISFLGEILESSPLSVIATDRNA</sequence>
<proteinExistence type="predicted"/>
<dbReference type="Pfam" id="PF13426">
    <property type="entry name" value="PAS_9"/>
    <property type="match status" value="1"/>
</dbReference>
<dbReference type="InterPro" id="IPR035965">
    <property type="entry name" value="PAS-like_dom_sf"/>
</dbReference>
<reference evidence="2" key="1">
    <citation type="journal article" date="2014" name="Front. Microbiol.">
        <title>High frequency of phylogenetically diverse reductive dehalogenase-homologous genes in deep subseafloor sedimentary metagenomes.</title>
        <authorList>
            <person name="Kawai M."/>
            <person name="Futagami T."/>
            <person name="Toyoda A."/>
            <person name="Takaki Y."/>
            <person name="Nishi S."/>
            <person name="Hori S."/>
            <person name="Arai W."/>
            <person name="Tsubouchi T."/>
            <person name="Morono Y."/>
            <person name="Uchiyama I."/>
            <person name="Ito T."/>
            <person name="Fujiyama A."/>
            <person name="Inagaki F."/>
            <person name="Takami H."/>
        </authorList>
    </citation>
    <scope>NUCLEOTIDE SEQUENCE</scope>
    <source>
        <strain evidence="2">Expedition CK06-06</strain>
    </source>
</reference>
<dbReference type="SUPFAM" id="SSF55785">
    <property type="entry name" value="PYP-like sensor domain (PAS domain)"/>
    <property type="match status" value="1"/>
</dbReference>
<organism evidence="2">
    <name type="scientific">marine sediment metagenome</name>
    <dbReference type="NCBI Taxonomy" id="412755"/>
    <lineage>
        <taxon>unclassified sequences</taxon>
        <taxon>metagenomes</taxon>
        <taxon>ecological metagenomes</taxon>
    </lineage>
</organism>
<dbReference type="NCBIfam" id="TIGR00229">
    <property type="entry name" value="sensory_box"/>
    <property type="match status" value="1"/>
</dbReference>
<dbReference type="AlphaFoldDB" id="X1W213"/>